<accession>A0A4R4VMP1</accession>
<comment type="caution">
    <text evidence="2">The sequence shown here is derived from an EMBL/GenBank/DDBJ whole genome shotgun (WGS) entry which is preliminary data.</text>
</comment>
<evidence type="ECO:0000313" key="2">
    <source>
        <dbReference type="EMBL" id="TDD03664.1"/>
    </source>
</evidence>
<dbReference type="RefSeq" id="WP_132677011.1">
    <property type="nucleotide sequence ID" value="NZ_SMKS01000037.1"/>
</dbReference>
<dbReference type="OrthoDB" id="3690443at2"/>
<name>A0A4R4VMP1_9PSEU</name>
<evidence type="ECO:0000256" key="1">
    <source>
        <dbReference type="SAM" id="MobiDB-lite"/>
    </source>
</evidence>
<feature type="region of interest" description="Disordered" evidence="1">
    <location>
        <begin position="73"/>
        <end position="102"/>
    </location>
</feature>
<gene>
    <name evidence="2" type="ORF">E1181_20010</name>
</gene>
<organism evidence="2 3">
    <name type="scientific">Saccharopolyspora terrae</name>
    <dbReference type="NCBI Taxonomy" id="2530384"/>
    <lineage>
        <taxon>Bacteria</taxon>
        <taxon>Bacillati</taxon>
        <taxon>Actinomycetota</taxon>
        <taxon>Actinomycetes</taxon>
        <taxon>Pseudonocardiales</taxon>
        <taxon>Pseudonocardiaceae</taxon>
        <taxon>Saccharopolyspora</taxon>
    </lineage>
</organism>
<protein>
    <recommendedName>
        <fullName evidence="4">Excreted virulence factor EspC (Type VII ESX diderm)</fullName>
    </recommendedName>
</protein>
<reference evidence="2 3" key="1">
    <citation type="submission" date="2019-03" db="EMBL/GenBank/DDBJ databases">
        <title>Draft genome sequences of novel Actinobacteria.</title>
        <authorList>
            <person name="Sahin N."/>
            <person name="Ay H."/>
            <person name="Saygin H."/>
        </authorList>
    </citation>
    <scope>NUCLEOTIDE SEQUENCE [LARGE SCALE GENOMIC DNA]</scope>
    <source>
        <strain evidence="2 3">16K309</strain>
    </source>
</reference>
<evidence type="ECO:0000313" key="3">
    <source>
        <dbReference type="Proteomes" id="UP000295674"/>
    </source>
</evidence>
<feature type="compositionally biased region" description="Basic and acidic residues" evidence="1">
    <location>
        <begin position="92"/>
        <end position="102"/>
    </location>
</feature>
<dbReference type="Proteomes" id="UP000295674">
    <property type="component" value="Unassembled WGS sequence"/>
</dbReference>
<proteinExistence type="predicted"/>
<keyword evidence="3" id="KW-1185">Reference proteome</keyword>
<dbReference type="AlphaFoldDB" id="A0A4R4VMP1"/>
<sequence length="102" mass="10681">MTGVGANTGELASAANSIKGFSQTIGDLKNGVADSKLGKNDFGREHTGAADPYFEGLKKISKALEKNAEVTEGFSGNLNDAARGYEWDDSNNAERVKNAGGR</sequence>
<evidence type="ECO:0008006" key="4">
    <source>
        <dbReference type="Google" id="ProtNLM"/>
    </source>
</evidence>
<dbReference type="EMBL" id="SMKS01000037">
    <property type="protein sequence ID" value="TDD03664.1"/>
    <property type="molecule type" value="Genomic_DNA"/>
</dbReference>